<dbReference type="EMBL" id="AP019735">
    <property type="protein sequence ID" value="BBL03309.1"/>
    <property type="molecule type" value="Genomic_DNA"/>
</dbReference>
<dbReference type="InterPro" id="IPR011010">
    <property type="entry name" value="DNA_brk_join_enz"/>
</dbReference>
<dbReference type="InterPro" id="IPR013762">
    <property type="entry name" value="Integrase-like_cat_sf"/>
</dbReference>
<dbReference type="Proteomes" id="UP000318946">
    <property type="component" value="Chromosome"/>
</dbReference>
<dbReference type="GO" id="GO:0003677">
    <property type="term" value="F:DNA binding"/>
    <property type="evidence" value="ECO:0007669"/>
    <property type="project" value="UniProtKB-KW"/>
</dbReference>
<dbReference type="Gene3D" id="1.10.443.10">
    <property type="entry name" value="Intergrase catalytic core"/>
    <property type="match status" value="1"/>
</dbReference>
<evidence type="ECO:0000256" key="3">
    <source>
        <dbReference type="ARBA" id="ARBA00023172"/>
    </source>
</evidence>
<name>A0A4Y1WSS6_9BACT</name>
<proteinExistence type="inferred from homology"/>
<accession>A0A4Y1WSS6</accession>
<dbReference type="Pfam" id="PF00589">
    <property type="entry name" value="Phage_integrase"/>
    <property type="match status" value="1"/>
</dbReference>
<evidence type="ECO:0000259" key="4">
    <source>
        <dbReference type="PROSITE" id="PS51898"/>
    </source>
</evidence>
<dbReference type="RefSeq" id="WP_141412184.1">
    <property type="nucleotide sequence ID" value="NZ_AP019735.1"/>
</dbReference>
<feature type="domain" description="Tyr recombinase" evidence="4">
    <location>
        <begin position="252"/>
        <end position="444"/>
    </location>
</feature>
<sequence>MKVTLILKKSVTRYDTESQATIYARLRDGRQLDLVAPTRLTINPNLWDDKAEQVKSKVVCDEAMRTRYNNEARRLKTYIERAYQNRPEETVSKGWLKEALDQYYNPQKYNLEQVSAIKPTLTALFDEFLEKHRLSEVRKKNYRVIKRALQRYELYIRATQMGKEDFTLDVDWVTADTLRDIWNFLENEYRYCAIYPEIYEAIPEARTPQPRGKNTLLDCFSRIRTFFYWCNSHKKSRNRPFDDFPLEECTYGTPYYITIEELHRIYATNLKRHPQLAVQRDIFVFQCLIGCRVGDLLKMTKSNLIGGAIEYIPRKTKEGRPLTVRVPLNAMATEILARYEACDGDKLLPFISEQKYNLAIKRIFKAAGLKRLVTVINPTTREEEKRVLYEIASSHLARRTFVGNLYRKVKDPNLVGALSGHKEGSKAFARYRTIDDEMKKELVNLLS</sequence>
<evidence type="ECO:0000313" key="6">
    <source>
        <dbReference type="Proteomes" id="UP000318946"/>
    </source>
</evidence>
<protein>
    <submittedName>
        <fullName evidence="5">Transposase</fullName>
    </submittedName>
</protein>
<dbReference type="GO" id="GO:0006310">
    <property type="term" value="P:DNA recombination"/>
    <property type="evidence" value="ECO:0007669"/>
    <property type="project" value="UniProtKB-KW"/>
</dbReference>
<dbReference type="PROSITE" id="PS51898">
    <property type="entry name" value="TYR_RECOMBINASE"/>
    <property type="match status" value="1"/>
</dbReference>
<dbReference type="GeneID" id="78341340"/>
<gene>
    <name evidence="5" type="ORF">A5CBH24_06220</name>
</gene>
<dbReference type="GO" id="GO:0015074">
    <property type="term" value="P:DNA integration"/>
    <property type="evidence" value="ECO:0007669"/>
    <property type="project" value="InterPro"/>
</dbReference>
<dbReference type="InterPro" id="IPR050090">
    <property type="entry name" value="Tyrosine_recombinase_XerCD"/>
</dbReference>
<dbReference type="PANTHER" id="PTHR30349:SF41">
    <property type="entry name" value="INTEGRASE_RECOMBINASE PROTEIN MJ0367-RELATED"/>
    <property type="match status" value="1"/>
</dbReference>
<dbReference type="CDD" id="cd01185">
    <property type="entry name" value="INTN1_C_like"/>
    <property type="match status" value="1"/>
</dbReference>
<dbReference type="SUPFAM" id="SSF56349">
    <property type="entry name" value="DNA breaking-rejoining enzymes"/>
    <property type="match status" value="1"/>
</dbReference>
<dbReference type="InterPro" id="IPR002104">
    <property type="entry name" value="Integrase_catalytic"/>
</dbReference>
<dbReference type="PANTHER" id="PTHR30349">
    <property type="entry name" value="PHAGE INTEGRASE-RELATED"/>
    <property type="match status" value="1"/>
</dbReference>
<dbReference type="KEGG" id="acou:A5CBH24_06220"/>
<keyword evidence="3" id="KW-0233">DNA recombination</keyword>
<evidence type="ECO:0000256" key="1">
    <source>
        <dbReference type="ARBA" id="ARBA00008857"/>
    </source>
</evidence>
<reference evidence="6" key="1">
    <citation type="submission" date="2019-06" db="EMBL/GenBank/DDBJ databases">
        <title>Alistipes onderdonkii subsp. vulgaris subsp. nov., Alistipes dispar sp. nov. and Alistipes communis sp. nov., isolated from human faeces, and creation of Alistipes onderdonkii subsp. onderdonkii subsp. nov.</title>
        <authorList>
            <person name="Sakamoto M."/>
            <person name="Ikeyama N."/>
            <person name="Ogata Y."/>
            <person name="Suda W."/>
            <person name="Iino T."/>
            <person name="Hattori M."/>
            <person name="Ohkuma M."/>
        </authorList>
    </citation>
    <scope>NUCLEOTIDE SEQUENCE [LARGE SCALE GENOMIC DNA]</scope>
    <source>
        <strain evidence="6">5CBH24</strain>
    </source>
</reference>
<organism evidence="5 6">
    <name type="scientific">Alistipes communis</name>
    <dbReference type="NCBI Taxonomy" id="2585118"/>
    <lineage>
        <taxon>Bacteria</taxon>
        <taxon>Pseudomonadati</taxon>
        <taxon>Bacteroidota</taxon>
        <taxon>Bacteroidia</taxon>
        <taxon>Bacteroidales</taxon>
        <taxon>Rikenellaceae</taxon>
        <taxon>Alistipes</taxon>
    </lineage>
</organism>
<evidence type="ECO:0000256" key="2">
    <source>
        <dbReference type="ARBA" id="ARBA00023125"/>
    </source>
</evidence>
<evidence type="ECO:0000313" key="5">
    <source>
        <dbReference type="EMBL" id="BBL03309.1"/>
    </source>
</evidence>
<dbReference type="AlphaFoldDB" id="A0A4Y1WSS6"/>
<comment type="similarity">
    <text evidence="1">Belongs to the 'phage' integrase family.</text>
</comment>
<keyword evidence="2" id="KW-0238">DNA-binding</keyword>
<keyword evidence="6" id="KW-1185">Reference proteome</keyword>
<dbReference type="OrthoDB" id="892893at2"/>